<evidence type="ECO:0000313" key="1">
    <source>
        <dbReference type="EMBL" id="KFB35408.1"/>
    </source>
</evidence>
<reference evidence="1 3" key="1">
    <citation type="journal article" date="2014" name="BMC Genomics">
        <title>Genome sequence of Anopheles sinensis provides insight into genetics basis of mosquito competence for malaria parasites.</title>
        <authorList>
            <person name="Zhou D."/>
            <person name="Zhang D."/>
            <person name="Ding G."/>
            <person name="Shi L."/>
            <person name="Hou Q."/>
            <person name="Ye Y."/>
            <person name="Xu Y."/>
            <person name="Zhou H."/>
            <person name="Xiong C."/>
            <person name="Li S."/>
            <person name="Yu J."/>
            <person name="Hong S."/>
            <person name="Yu X."/>
            <person name="Zou P."/>
            <person name="Chen C."/>
            <person name="Chang X."/>
            <person name="Wang W."/>
            <person name="Lv Y."/>
            <person name="Sun Y."/>
            <person name="Ma L."/>
            <person name="Shen B."/>
            <person name="Zhu C."/>
        </authorList>
    </citation>
    <scope>NUCLEOTIDE SEQUENCE [LARGE SCALE GENOMIC DNA]</scope>
</reference>
<gene>
    <name evidence="1" type="ORF">ZHAS_00002047</name>
</gene>
<name>A0A084VBR4_ANOSI</name>
<dbReference type="EnsemblMetazoa" id="ASIC002047-RA">
    <property type="protein sequence ID" value="ASIC002047-PA"/>
    <property type="gene ID" value="ASIC002047"/>
</dbReference>
<evidence type="ECO:0000313" key="3">
    <source>
        <dbReference type="Proteomes" id="UP000030765"/>
    </source>
</evidence>
<protein>
    <submittedName>
        <fullName evidence="1 2">Uncharacterized protein</fullName>
    </submittedName>
</protein>
<dbReference type="EMBL" id="ATLV01009093">
    <property type="status" value="NOT_ANNOTATED_CDS"/>
    <property type="molecule type" value="Genomic_DNA"/>
</dbReference>
<keyword evidence="3" id="KW-1185">Reference proteome</keyword>
<evidence type="ECO:0000313" key="2">
    <source>
        <dbReference type="EnsemblMetazoa" id="ASIC002047-PA"/>
    </source>
</evidence>
<sequence length="65" mass="6907">MCHSGIQSTSRKHPCGHAEFHQFAPASGFTGVHRTVRVESSSWSSTVVLSAPGIPPPFAVVFGRS</sequence>
<accession>A0A084VBR4</accession>
<organism evidence="1">
    <name type="scientific">Anopheles sinensis</name>
    <name type="common">Mosquito</name>
    <dbReference type="NCBI Taxonomy" id="74873"/>
    <lineage>
        <taxon>Eukaryota</taxon>
        <taxon>Metazoa</taxon>
        <taxon>Ecdysozoa</taxon>
        <taxon>Arthropoda</taxon>
        <taxon>Hexapoda</taxon>
        <taxon>Insecta</taxon>
        <taxon>Pterygota</taxon>
        <taxon>Neoptera</taxon>
        <taxon>Endopterygota</taxon>
        <taxon>Diptera</taxon>
        <taxon>Nematocera</taxon>
        <taxon>Culicoidea</taxon>
        <taxon>Culicidae</taxon>
        <taxon>Anophelinae</taxon>
        <taxon>Anopheles</taxon>
    </lineage>
</organism>
<dbReference type="AlphaFoldDB" id="A0A084VBR4"/>
<dbReference type="Proteomes" id="UP000030765">
    <property type="component" value="Unassembled WGS sequence"/>
</dbReference>
<proteinExistence type="predicted"/>
<dbReference type="EMBL" id="KE524503">
    <property type="protein sequence ID" value="KFB35408.1"/>
    <property type="molecule type" value="Genomic_DNA"/>
</dbReference>
<dbReference type="VEuPathDB" id="VectorBase:ASIC002047"/>
<reference evidence="2" key="2">
    <citation type="submission" date="2020-05" db="UniProtKB">
        <authorList>
            <consortium name="EnsemblMetazoa"/>
        </authorList>
    </citation>
    <scope>IDENTIFICATION</scope>
</reference>